<dbReference type="AlphaFoldDB" id="A0A517YVM9"/>
<keyword evidence="2" id="KW-1185">Reference proteome</keyword>
<reference evidence="1 2" key="1">
    <citation type="submission" date="2019-02" db="EMBL/GenBank/DDBJ databases">
        <title>Deep-cultivation of Planctomycetes and their phenomic and genomic characterization uncovers novel biology.</title>
        <authorList>
            <person name="Wiegand S."/>
            <person name="Jogler M."/>
            <person name="Boedeker C."/>
            <person name="Pinto D."/>
            <person name="Vollmers J."/>
            <person name="Rivas-Marin E."/>
            <person name="Kohn T."/>
            <person name="Peeters S.H."/>
            <person name="Heuer A."/>
            <person name="Rast P."/>
            <person name="Oberbeckmann S."/>
            <person name="Bunk B."/>
            <person name="Jeske O."/>
            <person name="Meyerdierks A."/>
            <person name="Storesund J.E."/>
            <person name="Kallscheuer N."/>
            <person name="Luecker S."/>
            <person name="Lage O.M."/>
            <person name="Pohl T."/>
            <person name="Merkel B.J."/>
            <person name="Hornburger P."/>
            <person name="Mueller R.-W."/>
            <person name="Bruemmer F."/>
            <person name="Labrenz M."/>
            <person name="Spormann A.M."/>
            <person name="Op den Camp H."/>
            <person name="Overmann J."/>
            <person name="Amann R."/>
            <person name="Jetten M.S.M."/>
            <person name="Mascher T."/>
            <person name="Medema M.H."/>
            <person name="Devos D.P."/>
            <person name="Kaster A.-K."/>
            <person name="Ovreas L."/>
            <person name="Rohde M."/>
            <person name="Galperin M.Y."/>
            <person name="Jogler C."/>
        </authorList>
    </citation>
    <scope>NUCLEOTIDE SEQUENCE [LARGE SCALE GENOMIC DNA]</scope>
    <source>
        <strain evidence="1 2">KS4</strain>
    </source>
</reference>
<protein>
    <submittedName>
        <fullName evidence="1">Uncharacterized protein</fullName>
    </submittedName>
</protein>
<sequence length="103" mass="11484">MATDNPYDNDFKIDFSVTTTATSVFETSGDGDHAFSHFQIDATDSAEDIQFRFKIKQHWTSWGRVRLGTISPTIGRVGNQIKDVELQTASGTGTCDFAVLYRQ</sequence>
<evidence type="ECO:0000313" key="2">
    <source>
        <dbReference type="Proteomes" id="UP000317369"/>
    </source>
</evidence>
<organism evidence="1 2">
    <name type="scientific">Poriferisphaera corsica</name>
    <dbReference type="NCBI Taxonomy" id="2528020"/>
    <lineage>
        <taxon>Bacteria</taxon>
        <taxon>Pseudomonadati</taxon>
        <taxon>Planctomycetota</taxon>
        <taxon>Phycisphaerae</taxon>
        <taxon>Phycisphaerales</taxon>
        <taxon>Phycisphaeraceae</taxon>
        <taxon>Poriferisphaera</taxon>
    </lineage>
</organism>
<gene>
    <name evidence="1" type="ORF">KS4_23330</name>
</gene>
<dbReference type="RefSeq" id="WP_145077960.1">
    <property type="nucleotide sequence ID" value="NZ_CP036425.1"/>
</dbReference>
<accession>A0A517YVM9</accession>
<dbReference type="EMBL" id="CP036425">
    <property type="protein sequence ID" value="QDU34266.1"/>
    <property type="molecule type" value="Genomic_DNA"/>
</dbReference>
<dbReference type="Proteomes" id="UP000317369">
    <property type="component" value="Chromosome"/>
</dbReference>
<name>A0A517YVM9_9BACT</name>
<evidence type="ECO:0000313" key="1">
    <source>
        <dbReference type="EMBL" id="QDU34266.1"/>
    </source>
</evidence>
<dbReference type="KEGG" id="pcor:KS4_23330"/>
<proteinExistence type="predicted"/>